<dbReference type="SUPFAM" id="SSF55186">
    <property type="entry name" value="ThrRS/AlaRS common domain"/>
    <property type="match status" value="1"/>
</dbReference>
<gene>
    <name evidence="26" type="primary">thrS</name>
    <name evidence="32" type="ORF">GCM10025864_36150</name>
</gene>
<comment type="subunit">
    <text evidence="6 26">Homodimer.</text>
</comment>
<comment type="function">
    <text evidence="27">Catalyzes the conjugation of the 1'-hydroxyl group of D-myo-inositol-3-phosphate (also named L-myo-inositol-1-phosphate) with a lipid tail of cytidine diphosphate diacylglycerol (CDP-DAG), forming phosphatidylinositol phosphate (PIP) and CMP. PIP is a precursor of phosphatidylinositol (PI) which is an essential lipid required for cell wall formation.</text>
</comment>
<dbReference type="InterPro" id="IPR012947">
    <property type="entry name" value="tRNA_SAD"/>
</dbReference>
<evidence type="ECO:0000256" key="21">
    <source>
        <dbReference type="ARBA" id="ARBA00023136"/>
    </source>
</evidence>
<dbReference type="InterPro" id="IPR002320">
    <property type="entry name" value="Thr-tRNA-ligase_IIa"/>
</dbReference>
<evidence type="ECO:0000256" key="22">
    <source>
        <dbReference type="ARBA" id="ARBA00023146"/>
    </source>
</evidence>
<feature type="binding site" evidence="27">
    <location>
        <position position="945"/>
    </location>
    <ligand>
        <name>a CDP-1,2-diacyl-sn-glycerol</name>
        <dbReference type="ChEBI" id="CHEBI:58332"/>
    </ligand>
</feature>
<dbReference type="NCBIfam" id="NF045883">
    <property type="entry name" value="PIPSynth"/>
    <property type="match status" value="1"/>
</dbReference>
<dbReference type="EC" id="2.7.8.-" evidence="27"/>
<organism evidence="32 33">
    <name type="scientific">Luteimicrobium album</name>
    <dbReference type="NCBI Taxonomy" id="1054550"/>
    <lineage>
        <taxon>Bacteria</taxon>
        <taxon>Bacillati</taxon>
        <taxon>Actinomycetota</taxon>
        <taxon>Actinomycetes</taxon>
        <taxon>Micrococcales</taxon>
        <taxon>Luteimicrobium</taxon>
    </lineage>
</organism>
<dbReference type="SMART" id="SM00863">
    <property type="entry name" value="tRNA_SAD"/>
    <property type="match status" value="1"/>
</dbReference>
<dbReference type="HAMAP" id="MF_00184">
    <property type="entry name" value="Thr_tRNA_synth"/>
    <property type="match status" value="1"/>
</dbReference>
<feature type="compositionally biased region" description="Low complexity" evidence="29">
    <location>
        <begin position="821"/>
        <end position="830"/>
    </location>
</feature>
<dbReference type="EMBL" id="BSUK01000001">
    <property type="protein sequence ID" value="GMA25856.1"/>
    <property type="molecule type" value="Genomic_DNA"/>
</dbReference>
<dbReference type="InterPro" id="IPR018163">
    <property type="entry name" value="Thr/Ala-tRNA-synth_IIc_edit"/>
</dbReference>
<evidence type="ECO:0000256" key="27">
    <source>
        <dbReference type="HAMAP-Rule" id="MF_02241"/>
    </source>
</evidence>
<keyword evidence="22 26" id="KW-0030">Aminoacyl-tRNA synthetase</keyword>
<dbReference type="HAMAP" id="MF_02241">
    <property type="entry name" value="PIP_synthase"/>
    <property type="match status" value="1"/>
</dbReference>
<keyword evidence="18 26" id="KW-0694">RNA-binding</keyword>
<dbReference type="InterPro" id="IPR000462">
    <property type="entry name" value="CDP-OH_P_trans"/>
</dbReference>
<keyword evidence="14 26" id="KW-0547">Nucleotide-binding</keyword>
<comment type="pathway">
    <text evidence="3">Lipid metabolism.</text>
</comment>
<comment type="pathway">
    <text evidence="2 27">Phospholipid metabolism; phosphatidylinositol phosphate biosynthesis.</text>
</comment>
<evidence type="ECO:0000256" key="23">
    <source>
        <dbReference type="ARBA" id="ARBA00023935"/>
    </source>
</evidence>
<evidence type="ECO:0000256" key="18">
    <source>
        <dbReference type="ARBA" id="ARBA00022884"/>
    </source>
</evidence>
<keyword evidence="12 27" id="KW-0812">Transmembrane</keyword>
<evidence type="ECO:0000256" key="28">
    <source>
        <dbReference type="RuleBase" id="RU003750"/>
    </source>
</evidence>
<keyword evidence="16 26" id="KW-0067">ATP-binding</keyword>
<comment type="catalytic activity">
    <reaction evidence="25 26">
        <text>tRNA(Thr) + L-threonine + ATP = L-threonyl-tRNA(Thr) + AMP + diphosphate + H(+)</text>
        <dbReference type="Rhea" id="RHEA:24624"/>
        <dbReference type="Rhea" id="RHEA-COMP:9670"/>
        <dbReference type="Rhea" id="RHEA-COMP:9704"/>
        <dbReference type="ChEBI" id="CHEBI:15378"/>
        <dbReference type="ChEBI" id="CHEBI:30616"/>
        <dbReference type="ChEBI" id="CHEBI:33019"/>
        <dbReference type="ChEBI" id="CHEBI:57926"/>
        <dbReference type="ChEBI" id="CHEBI:78442"/>
        <dbReference type="ChEBI" id="CHEBI:78534"/>
        <dbReference type="ChEBI" id="CHEBI:456215"/>
        <dbReference type="EC" id="6.1.1.3"/>
    </reaction>
</comment>
<evidence type="ECO:0000313" key="33">
    <source>
        <dbReference type="Proteomes" id="UP001157091"/>
    </source>
</evidence>
<dbReference type="Gene3D" id="3.30.980.10">
    <property type="entry name" value="Threonyl-trna Synthetase, Chain A, domain 2"/>
    <property type="match status" value="1"/>
</dbReference>
<evidence type="ECO:0000256" key="3">
    <source>
        <dbReference type="ARBA" id="ARBA00005189"/>
    </source>
</evidence>
<dbReference type="Gene3D" id="3.30.930.10">
    <property type="entry name" value="Bira Bifunctional Protein, Domain 2"/>
    <property type="match status" value="1"/>
</dbReference>
<feature type="compositionally biased region" description="Basic and acidic residues" evidence="29">
    <location>
        <begin position="740"/>
        <end position="749"/>
    </location>
</feature>
<evidence type="ECO:0000256" key="19">
    <source>
        <dbReference type="ARBA" id="ARBA00022917"/>
    </source>
</evidence>
<feature type="compositionally biased region" description="Basic and acidic residues" evidence="29">
    <location>
        <begin position="650"/>
        <end position="671"/>
    </location>
</feature>
<comment type="catalytic activity">
    <reaction evidence="24 27">
        <text>a CDP-1,2-diacyl-sn-glycerol + 1D-myo-inositol 3-phosphate = a 1,2-diacyl-sn-glycero-3-phospho-(1D-myo-inositol-3-phosphate) + CMP + H(+)</text>
        <dbReference type="Rhea" id="RHEA:60504"/>
        <dbReference type="ChEBI" id="CHEBI:15378"/>
        <dbReference type="ChEBI" id="CHEBI:58088"/>
        <dbReference type="ChEBI" id="CHEBI:58332"/>
        <dbReference type="ChEBI" id="CHEBI:58401"/>
        <dbReference type="ChEBI" id="CHEBI:60377"/>
    </reaction>
</comment>
<keyword evidence="27" id="KW-0443">Lipid metabolism</keyword>
<dbReference type="PROSITE" id="PS50862">
    <property type="entry name" value="AA_TRNA_LIGASE_II"/>
    <property type="match status" value="1"/>
</dbReference>
<feature type="active site" description="Proton acceptor" evidence="27">
    <location>
        <position position="966"/>
    </location>
</feature>
<evidence type="ECO:0000256" key="14">
    <source>
        <dbReference type="ARBA" id="ARBA00022741"/>
    </source>
</evidence>
<keyword evidence="20 27" id="KW-1133">Transmembrane helix</keyword>
<keyword evidence="9 26" id="KW-0820">tRNA-binding</keyword>
<dbReference type="EC" id="6.1.1.3" evidence="26"/>
<feature type="compositionally biased region" description="Low complexity" evidence="29">
    <location>
        <begin position="755"/>
        <end position="769"/>
    </location>
</feature>
<feature type="binding site" evidence="27">
    <location>
        <position position="949"/>
    </location>
    <ligand>
        <name>a CDP-1,2-diacyl-sn-glycerol</name>
        <dbReference type="ChEBI" id="CHEBI:58332"/>
    </ligand>
</feature>
<dbReference type="SUPFAM" id="SSF55681">
    <property type="entry name" value="Class II aaRS and biotin synthetases"/>
    <property type="match status" value="1"/>
</dbReference>
<dbReference type="InterPro" id="IPR048254">
    <property type="entry name" value="CDP_ALCOHOL_P_TRANSF_CS"/>
</dbReference>
<comment type="caution">
    <text evidence="32">The sequence shown here is derived from an EMBL/GenBank/DDBJ whole genome shotgun (WGS) entry which is preliminary data.</text>
</comment>
<feature type="transmembrane region" description="Helical" evidence="27">
    <location>
        <begin position="927"/>
        <end position="944"/>
    </location>
</feature>
<dbReference type="SUPFAM" id="SSF52954">
    <property type="entry name" value="Class II aaRS ABD-related"/>
    <property type="match status" value="1"/>
</dbReference>
<dbReference type="InterPro" id="IPR044268">
    <property type="entry name" value="PIP_synthase_PgsA1"/>
</dbReference>
<feature type="binding site" evidence="26">
    <location>
        <position position="370"/>
    </location>
    <ligand>
        <name>Zn(2+)</name>
        <dbReference type="ChEBI" id="CHEBI:29105"/>
        <note>catalytic</note>
    </ligand>
</feature>
<evidence type="ECO:0000256" key="15">
    <source>
        <dbReference type="ARBA" id="ARBA00022833"/>
    </source>
</evidence>
<keyword evidence="15 26" id="KW-0862">Zinc</keyword>
<evidence type="ECO:0000259" key="30">
    <source>
        <dbReference type="PROSITE" id="PS50862"/>
    </source>
</evidence>
<comment type="subcellular location">
    <subcellularLocation>
        <location evidence="1 27">Cell membrane</location>
        <topology evidence="1 27">Multi-pass membrane protein</topology>
    </subcellularLocation>
    <subcellularLocation>
        <location evidence="26">Cytoplasm</location>
    </subcellularLocation>
</comment>
<feature type="transmembrane region" description="Helical" evidence="27">
    <location>
        <begin position="1045"/>
        <end position="1067"/>
    </location>
</feature>
<evidence type="ECO:0000256" key="8">
    <source>
        <dbReference type="ARBA" id="ARBA00022490"/>
    </source>
</evidence>
<protein>
    <recommendedName>
        <fullName evidence="26 27">Multifunctional fusion protein</fullName>
    </recommendedName>
    <domain>
        <recommendedName>
            <fullName evidence="26">Threonine--tRNA ligase</fullName>
            <ecNumber evidence="26">6.1.1.3</ecNumber>
        </recommendedName>
        <alternativeName>
            <fullName evidence="26">Threonyl-tRNA synthetase</fullName>
            <shortName evidence="26">ThrRS</shortName>
        </alternativeName>
    </domain>
    <domain>
        <recommendedName>
            <fullName evidence="27">Phosphatidylinositol phosphate synthase</fullName>
            <shortName evidence="27">PIP synthase</shortName>
            <ecNumber evidence="27">2.7.8.-</ecNumber>
        </recommendedName>
        <alternativeName>
            <fullName evidence="27">CDP-diacylglycerol--D-myo-inositol-3-phosphate 3-phosphatidyltransferase</fullName>
        </alternativeName>
    </domain>
</protein>
<feature type="compositionally biased region" description="Low complexity" evidence="29">
    <location>
        <begin position="851"/>
        <end position="869"/>
    </location>
</feature>
<keyword evidence="8 26" id="KW-0963">Cytoplasm</keyword>
<keyword evidence="17 27" id="KW-0460">Magnesium</keyword>
<evidence type="ECO:0000256" key="11">
    <source>
        <dbReference type="ARBA" id="ARBA00022679"/>
    </source>
</evidence>
<evidence type="ECO:0000256" key="7">
    <source>
        <dbReference type="ARBA" id="ARBA00022475"/>
    </source>
</evidence>
<evidence type="ECO:0000256" key="1">
    <source>
        <dbReference type="ARBA" id="ARBA00004651"/>
    </source>
</evidence>
<keyword evidence="11 27" id="KW-0808">Transferase</keyword>
<dbReference type="Gene3D" id="1.20.120.1760">
    <property type="match status" value="1"/>
</dbReference>
<comment type="cofactor">
    <cofactor evidence="26">
        <name>Zn(2+)</name>
        <dbReference type="ChEBI" id="CHEBI:29105"/>
    </cofactor>
    <text evidence="26">Binds 1 zinc ion per subunit.</text>
</comment>
<feature type="binding site" evidence="27">
    <location>
        <begin position="904"/>
        <end position="907"/>
    </location>
    <ligand>
        <name>a CDP-1,2-diacyl-sn-glycerol</name>
        <dbReference type="ChEBI" id="CHEBI:58332"/>
    </ligand>
</feature>
<keyword evidence="19 26" id="KW-0648">Protein biosynthesis</keyword>
<feature type="binding site" evidence="26">
    <location>
        <position position="548"/>
    </location>
    <ligand>
        <name>Zn(2+)</name>
        <dbReference type="ChEBI" id="CHEBI:29105"/>
        <note>catalytic</note>
    </ligand>
</feature>
<feature type="binding site" evidence="26">
    <location>
        <position position="421"/>
    </location>
    <ligand>
        <name>Zn(2+)</name>
        <dbReference type="ChEBI" id="CHEBI:29105"/>
        <note>catalytic</note>
    </ligand>
</feature>
<feature type="binding site" evidence="27">
    <location>
        <position position="941"/>
    </location>
    <ligand>
        <name>Mg(2+)</name>
        <dbReference type="ChEBI" id="CHEBI:18420"/>
        <label>2</label>
    </ligand>
</feature>
<comment type="similarity">
    <text evidence="5 27 28">Belongs to the CDP-alcohol phosphatidyltransferase class-I family.</text>
</comment>
<feature type="compositionally biased region" description="Basic and acidic residues" evidence="29">
    <location>
        <begin position="831"/>
        <end position="845"/>
    </location>
</feature>
<feature type="binding site" evidence="27">
    <location>
        <position position="962"/>
    </location>
    <ligand>
        <name>Mg(2+)</name>
        <dbReference type="ChEBI" id="CHEBI:18420"/>
        <label>1</label>
    </ligand>
</feature>
<dbReference type="PANTHER" id="PTHR11451:SF44">
    <property type="entry name" value="THREONINE--TRNA LIGASE, CHLOROPLASTIC_MITOCHONDRIAL 2"/>
    <property type="match status" value="1"/>
</dbReference>
<comment type="caution">
    <text evidence="26">Lacks conserved residue(s) required for the propagation of feature annotation.</text>
</comment>
<evidence type="ECO:0000256" key="9">
    <source>
        <dbReference type="ARBA" id="ARBA00022555"/>
    </source>
</evidence>
<dbReference type="PROSITE" id="PS00379">
    <property type="entry name" value="CDP_ALCOHOL_P_TRANSF"/>
    <property type="match status" value="1"/>
</dbReference>
<evidence type="ECO:0000256" key="5">
    <source>
        <dbReference type="ARBA" id="ARBA00010441"/>
    </source>
</evidence>
<keyword evidence="27" id="KW-0444">Lipid biosynthesis</keyword>
<evidence type="ECO:0000256" key="17">
    <source>
        <dbReference type="ARBA" id="ARBA00022842"/>
    </source>
</evidence>
<keyword evidence="10 26" id="KW-0436">Ligase</keyword>
<feature type="binding site" evidence="27">
    <location>
        <position position="944"/>
    </location>
    <ligand>
        <name>Mg(2+)</name>
        <dbReference type="ChEBI" id="CHEBI:18420"/>
        <label>1</label>
    </ligand>
</feature>
<feature type="region of interest" description="Disordered" evidence="29">
    <location>
        <begin position="1078"/>
        <end position="1099"/>
    </location>
</feature>
<evidence type="ECO:0000256" key="26">
    <source>
        <dbReference type="HAMAP-Rule" id="MF_00184"/>
    </source>
</evidence>
<feature type="binding site" evidence="27">
    <location>
        <position position="962"/>
    </location>
    <ligand>
        <name>Mg(2+)</name>
        <dbReference type="ChEBI" id="CHEBI:18420"/>
        <label>2</label>
    </ligand>
</feature>
<dbReference type="NCBIfam" id="TIGR00418">
    <property type="entry name" value="thrS"/>
    <property type="match status" value="1"/>
</dbReference>
<keyword evidence="33" id="KW-1185">Reference proteome</keyword>
<evidence type="ECO:0000256" key="29">
    <source>
        <dbReference type="SAM" id="MobiDB-lite"/>
    </source>
</evidence>
<evidence type="ECO:0000313" key="32">
    <source>
        <dbReference type="EMBL" id="GMA25856.1"/>
    </source>
</evidence>
<evidence type="ECO:0000256" key="4">
    <source>
        <dbReference type="ARBA" id="ARBA00008226"/>
    </source>
</evidence>
<dbReference type="PANTHER" id="PTHR11451">
    <property type="entry name" value="THREONINE-TRNA LIGASE"/>
    <property type="match status" value="1"/>
</dbReference>
<dbReference type="InterPro" id="IPR002314">
    <property type="entry name" value="aa-tRNA-synt_IIb"/>
</dbReference>
<keyword evidence="13 26" id="KW-0479">Metal-binding</keyword>
<feature type="binding site" evidence="27">
    <location>
        <position position="941"/>
    </location>
    <ligand>
        <name>Mg(2+)</name>
        <dbReference type="ChEBI" id="CHEBI:18420"/>
        <label>1</label>
    </ligand>
</feature>
<evidence type="ECO:0000256" key="2">
    <source>
        <dbReference type="ARBA" id="ARBA00004805"/>
    </source>
</evidence>
<feature type="domain" description="Aminoacyl-transfer RNA synthetases class-II family profile" evidence="30">
    <location>
        <begin position="296"/>
        <end position="571"/>
    </location>
</feature>
<dbReference type="InterPro" id="IPR036621">
    <property type="entry name" value="Anticodon-bd_dom_sf"/>
</dbReference>
<accession>A0ABQ6I544</accession>
<dbReference type="PRINTS" id="PR01047">
    <property type="entry name" value="TRNASYNTHTHR"/>
</dbReference>
<dbReference type="Pfam" id="PF07973">
    <property type="entry name" value="tRNA_SAD"/>
    <property type="match status" value="1"/>
</dbReference>
<evidence type="ECO:0000256" key="13">
    <source>
        <dbReference type="ARBA" id="ARBA00022723"/>
    </source>
</evidence>
<feature type="compositionally biased region" description="Basic residues" evidence="29">
    <location>
        <begin position="770"/>
        <end position="782"/>
    </location>
</feature>
<dbReference type="PROSITE" id="PS51880">
    <property type="entry name" value="TGS"/>
    <property type="match status" value="1"/>
</dbReference>
<dbReference type="InterPro" id="IPR045864">
    <property type="entry name" value="aa-tRNA-synth_II/BPL/LPL"/>
</dbReference>
<feature type="compositionally biased region" description="Basic and acidic residues" evidence="29">
    <location>
        <begin position="804"/>
        <end position="820"/>
    </location>
</feature>
<dbReference type="InterPro" id="IPR006195">
    <property type="entry name" value="aa-tRNA-synth_II"/>
</dbReference>
<comment type="catalytic activity">
    <reaction evidence="23 27">
        <text>1,2-di-(9Z-octadecenoyl)-sn-glycero-3-cytidine-5'-diphosphate + 1D-myo-inositol 3-phosphate = 1,2-di-(9Z-octadecenoyl)-sn-glycero-3-phospho-(1D-myo-inositol-3-phosphate) + CMP + H(+)</text>
        <dbReference type="Rhea" id="RHEA:61216"/>
        <dbReference type="ChEBI" id="CHEBI:15378"/>
        <dbReference type="ChEBI" id="CHEBI:58401"/>
        <dbReference type="ChEBI" id="CHEBI:60377"/>
        <dbReference type="ChEBI" id="CHEBI:85356"/>
        <dbReference type="ChEBI" id="CHEBI:144472"/>
    </reaction>
</comment>
<keyword evidence="27" id="KW-0594">Phospholipid biosynthesis</keyword>
<evidence type="ECO:0000256" key="10">
    <source>
        <dbReference type="ARBA" id="ARBA00022598"/>
    </source>
</evidence>
<evidence type="ECO:0000256" key="25">
    <source>
        <dbReference type="ARBA" id="ARBA00049515"/>
    </source>
</evidence>
<dbReference type="Pfam" id="PF01066">
    <property type="entry name" value="CDP-OH_P_transf"/>
    <property type="match status" value="1"/>
</dbReference>
<feature type="transmembrane region" description="Helical" evidence="27">
    <location>
        <begin position="989"/>
        <end position="1010"/>
    </location>
</feature>
<dbReference type="Gene3D" id="3.30.54.20">
    <property type="match status" value="1"/>
</dbReference>
<proteinExistence type="inferred from homology"/>
<feature type="binding site" evidence="27">
    <location>
        <position position="966"/>
    </location>
    <ligand>
        <name>Mg(2+)</name>
        <dbReference type="ChEBI" id="CHEBI:18420"/>
        <label>2</label>
    </ligand>
</feature>
<evidence type="ECO:0000259" key="31">
    <source>
        <dbReference type="PROSITE" id="PS51880"/>
    </source>
</evidence>
<sequence length="1099" mass="120396">MTSVPESQLTITVDGEQREVTTVTTGLDLFGDRRDVVVQRVNGSLKDLAVALADGDVVEAVSVSEPDGLAVLRHSTAHVLAQAVQQVNPDAKLGIGPPITDGFYYDFDVDTPFTPEDLKALEKAMQRIIKEGQTFHRRVVTDEEARDELATEPFKLELIGLKGKGEATAAAAEGAAVEVGEGELTIYDNVRRDGTVAWKDLCRGPHVPSTRSIVPNAFKLMRTAAAYWRGREKNPQLQRVYGTAWPSKDELVAYTERLAEAERRDHRRLGAELDLFSFPEEIGSGLGIFHPKGGIIRNEMEAHSRRRHIDAGYDFVSTPHITKGRLYEISGHLDWYSDGMYPPMHVDEELDDDGSVRRAGHDYYLKPMNCPMHILVYKSRGRSYRDLPLRAFEFGTVYRYEKSGVVHGFTRARGFTQDDAHIFATREQMREEIQNALTFMLDLLREYGLTDFYLELSTRNPEKSVGEDAAWEEATETLREVAEASGLDLVPDPGGAAFYGPKISVQAKDAIGRTWQLSTVQLDFNLPERFDLEYQAADGTRQRPVMVHRALFGSFERFFAVLLEHYAGAFPAWLAPVQVLAVPVAEPFNDYLADVVRELKDRGAGRARRLVRPFRQEDPNREHAEGAVCPHRRGRGRGGRGGVLPVPRRPPGERHPSGPSDRADFDRDPRPRAGLTRGRPRRRGARRRPRRAPGRPRRLPATVDAAPHGVHRRPGQAGGRDERAVPVLPRPAGQRRGRADHRARPDGVRDPQPVPVQRRAPHAAPVPARLRLHGAHGRRAGRALRMDAHGDRDAARRLPAGRLQPRDEPRGRRGGGDRRAPAPARRAAMGRGRELPADRRADQGRARAARGHASAPGRSLARAAGAPDRAPGRGHRVISKLRAGFGRLFRPVAQFLLDHGVSPDAVTIVGALGAVVAALWLYPTGHLVAAGIVIGILTLSDALDGTMARLANRVGPWGAFLDSTLDRVVDGAIFLGMTVWFVRHADASVAMWGIVAALACLAIGGVVPYARAKAESLGYDANVGIAERGERLVISLTTAGLVGLGLPQVVLVVVLYLLAAASAVTVVQRMAAVRRQTRAEASSGDVTEPTAPAEPDEGA</sequence>
<feature type="compositionally biased region" description="Basic residues" evidence="29">
    <location>
        <begin position="678"/>
        <end position="698"/>
    </location>
</feature>
<feature type="region of interest" description="Disordered" evidence="29">
    <location>
        <begin position="610"/>
        <end position="874"/>
    </location>
</feature>
<evidence type="ECO:0000256" key="24">
    <source>
        <dbReference type="ARBA" id="ARBA00048865"/>
    </source>
</evidence>
<evidence type="ECO:0000256" key="6">
    <source>
        <dbReference type="ARBA" id="ARBA00011738"/>
    </source>
</evidence>
<keyword evidence="7 27" id="KW-1003">Cell membrane</keyword>
<dbReference type="CDD" id="cd00771">
    <property type="entry name" value="ThrRS_core"/>
    <property type="match status" value="1"/>
</dbReference>
<dbReference type="InterPro" id="IPR004095">
    <property type="entry name" value="TGS"/>
</dbReference>
<reference evidence="33" key="1">
    <citation type="journal article" date="2019" name="Int. J. Syst. Evol. Microbiol.">
        <title>The Global Catalogue of Microorganisms (GCM) 10K type strain sequencing project: providing services to taxonomists for standard genome sequencing and annotation.</title>
        <authorList>
            <consortium name="The Broad Institute Genomics Platform"/>
            <consortium name="The Broad Institute Genome Sequencing Center for Infectious Disease"/>
            <person name="Wu L."/>
            <person name="Ma J."/>
        </authorList>
    </citation>
    <scope>NUCLEOTIDE SEQUENCE [LARGE SCALE GENOMIC DNA]</scope>
    <source>
        <strain evidence="33">NBRC 106348</strain>
    </source>
</reference>
<name>A0ABQ6I544_9MICO</name>
<dbReference type="Gene3D" id="3.40.50.800">
    <property type="entry name" value="Anticodon-binding domain"/>
    <property type="match status" value="1"/>
</dbReference>
<dbReference type="Proteomes" id="UP001157091">
    <property type="component" value="Unassembled WGS sequence"/>
</dbReference>
<comment type="similarity">
    <text evidence="4 26">Belongs to the class-II aminoacyl-tRNA synthetase family.</text>
</comment>
<keyword evidence="21 27" id="KW-0472">Membrane</keyword>
<keyword evidence="27" id="KW-1208">Phospholipid metabolism</keyword>
<feature type="compositionally biased region" description="Basic and acidic residues" evidence="29">
    <location>
        <begin position="614"/>
        <end position="625"/>
    </location>
</feature>
<evidence type="ECO:0000256" key="16">
    <source>
        <dbReference type="ARBA" id="ARBA00022840"/>
    </source>
</evidence>
<feature type="domain" description="TGS" evidence="31">
    <location>
        <begin position="1"/>
        <end position="62"/>
    </location>
</feature>
<dbReference type="InterPro" id="IPR033728">
    <property type="entry name" value="ThrRS_core"/>
</dbReference>
<comment type="cofactor">
    <cofactor evidence="27">
        <name>Mg(2+)</name>
        <dbReference type="ChEBI" id="CHEBI:18420"/>
    </cofactor>
    <text evidence="27">Contains a di-nuclear catalytic Mg(2+) center.</text>
</comment>
<dbReference type="InterPro" id="IPR043130">
    <property type="entry name" value="CDP-OH_PTrfase_TM_dom"/>
</dbReference>
<feature type="compositionally biased region" description="Basic and acidic residues" evidence="29">
    <location>
        <begin position="784"/>
        <end position="796"/>
    </location>
</feature>
<evidence type="ECO:0000256" key="12">
    <source>
        <dbReference type="ARBA" id="ARBA00022692"/>
    </source>
</evidence>
<evidence type="ECO:0000256" key="20">
    <source>
        <dbReference type="ARBA" id="ARBA00022989"/>
    </source>
</evidence>
<dbReference type="Pfam" id="PF00587">
    <property type="entry name" value="tRNA-synt_2b"/>
    <property type="match status" value="1"/>
</dbReference>